<feature type="transmembrane region" description="Helical" evidence="1">
    <location>
        <begin position="16"/>
        <end position="44"/>
    </location>
</feature>
<accession>A0A9W6KDB8</accession>
<dbReference type="RefSeq" id="WP_261962326.1">
    <property type="nucleotide sequence ID" value="NZ_BAAAXA010000001.1"/>
</dbReference>
<keyword evidence="1" id="KW-0472">Membrane</keyword>
<evidence type="ECO:0000313" key="3">
    <source>
        <dbReference type="Proteomes" id="UP001143480"/>
    </source>
</evidence>
<name>A0A9W6KDB8_9ACTN</name>
<evidence type="ECO:0000313" key="2">
    <source>
        <dbReference type="EMBL" id="GLK98791.1"/>
    </source>
</evidence>
<proteinExistence type="predicted"/>
<comment type="caution">
    <text evidence="2">The sequence shown here is derived from an EMBL/GenBank/DDBJ whole genome shotgun (WGS) entry which is preliminary data.</text>
</comment>
<dbReference type="AlphaFoldDB" id="A0A9W6KDB8"/>
<protein>
    <submittedName>
        <fullName evidence="2">Uncharacterized protein</fullName>
    </submittedName>
</protein>
<dbReference type="Proteomes" id="UP001143480">
    <property type="component" value="Unassembled WGS sequence"/>
</dbReference>
<keyword evidence="1" id="KW-1133">Transmembrane helix</keyword>
<reference evidence="2" key="1">
    <citation type="journal article" date="2014" name="Int. J. Syst. Evol. Microbiol.">
        <title>Complete genome sequence of Corynebacterium casei LMG S-19264T (=DSM 44701T), isolated from a smear-ripened cheese.</title>
        <authorList>
            <consortium name="US DOE Joint Genome Institute (JGI-PGF)"/>
            <person name="Walter F."/>
            <person name="Albersmeier A."/>
            <person name="Kalinowski J."/>
            <person name="Ruckert C."/>
        </authorList>
    </citation>
    <scope>NUCLEOTIDE SEQUENCE</scope>
    <source>
        <strain evidence="2">VKM Ac-1321</strain>
    </source>
</reference>
<reference evidence="2" key="2">
    <citation type="submission" date="2023-01" db="EMBL/GenBank/DDBJ databases">
        <authorList>
            <person name="Sun Q."/>
            <person name="Evtushenko L."/>
        </authorList>
    </citation>
    <scope>NUCLEOTIDE SEQUENCE</scope>
    <source>
        <strain evidence="2">VKM Ac-1321</strain>
    </source>
</reference>
<gene>
    <name evidence="2" type="ORF">GCM10017581_005320</name>
</gene>
<sequence length="56" mass="6040">MERERAGLFRAGKVALWVWIGLTVAPIVLLALCLLNCFAGLFGLAHDINTTTSQAP</sequence>
<keyword evidence="3" id="KW-1185">Reference proteome</keyword>
<keyword evidence="1" id="KW-0812">Transmembrane</keyword>
<evidence type="ECO:0000256" key="1">
    <source>
        <dbReference type="SAM" id="Phobius"/>
    </source>
</evidence>
<organism evidence="2 3">
    <name type="scientific">Dactylosporangium matsuzakiense</name>
    <dbReference type="NCBI Taxonomy" id="53360"/>
    <lineage>
        <taxon>Bacteria</taxon>
        <taxon>Bacillati</taxon>
        <taxon>Actinomycetota</taxon>
        <taxon>Actinomycetes</taxon>
        <taxon>Micromonosporales</taxon>
        <taxon>Micromonosporaceae</taxon>
        <taxon>Dactylosporangium</taxon>
    </lineage>
</organism>
<dbReference type="EMBL" id="BSFP01000002">
    <property type="protein sequence ID" value="GLK98791.1"/>
    <property type="molecule type" value="Genomic_DNA"/>
</dbReference>